<dbReference type="Gene3D" id="3.90.550.10">
    <property type="entry name" value="Spore Coat Polysaccharide Biosynthesis Protein SpsA, Chain A"/>
    <property type="match status" value="1"/>
</dbReference>
<gene>
    <name evidence="5 6" type="primary">kdsB</name>
    <name evidence="6" type="ORF">IAD26_00950</name>
</gene>
<evidence type="ECO:0000313" key="7">
    <source>
        <dbReference type="Proteomes" id="UP000886748"/>
    </source>
</evidence>
<comment type="similarity">
    <text evidence="5">Belongs to the KdsB family.</text>
</comment>
<evidence type="ECO:0000256" key="1">
    <source>
        <dbReference type="ARBA" id="ARBA00004370"/>
    </source>
</evidence>
<dbReference type="GO" id="GO:0016020">
    <property type="term" value="C:membrane"/>
    <property type="evidence" value="ECO:0007669"/>
    <property type="project" value="UniProtKB-SubCell"/>
</dbReference>
<dbReference type="NCBIfam" id="NF009905">
    <property type="entry name" value="PRK13368.1"/>
    <property type="match status" value="1"/>
</dbReference>
<dbReference type="SUPFAM" id="SSF53448">
    <property type="entry name" value="Nucleotide-diphospho-sugar transferases"/>
    <property type="match status" value="1"/>
</dbReference>
<protein>
    <recommendedName>
        <fullName evidence="5">3-deoxy-manno-octulosonate cytidylyltransferase</fullName>
        <ecNumber evidence="5">2.7.7.38</ecNumber>
    </recommendedName>
    <alternativeName>
        <fullName evidence="5">CMP-2-keto-3-deoxyoctulosonic acid synthase</fullName>
        <shortName evidence="5">CKS</shortName>
        <shortName evidence="5">CMP-KDO synthase</shortName>
    </alternativeName>
</protein>
<dbReference type="PANTHER" id="PTHR42866:SF2">
    <property type="entry name" value="3-DEOXY-MANNO-OCTULOSONATE CYTIDYLYLTRANSFERASE, MITOCHONDRIAL"/>
    <property type="match status" value="1"/>
</dbReference>
<dbReference type="Proteomes" id="UP000886748">
    <property type="component" value="Unassembled WGS sequence"/>
</dbReference>
<comment type="caution">
    <text evidence="6">The sequence shown here is derived from an EMBL/GenBank/DDBJ whole genome shotgun (WGS) entry which is preliminary data.</text>
</comment>
<dbReference type="Pfam" id="PF02348">
    <property type="entry name" value="CTP_transf_3"/>
    <property type="match status" value="1"/>
</dbReference>
<keyword evidence="2 5" id="KW-0808">Transferase</keyword>
<dbReference type="InterPro" id="IPR029044">
    <property type="entry name" value="Nucleotide-diphossugar_trans"/>
</dbReference>
<comment type="subcellular location">
    <subcellularLocation>
        <location evidence="5">Cytoplasm</location>
    </subcellularLocation>
    <subcellularLocation>
        <location evidence="1">Membrane</location>
    </subcellularLocation>
</comment>
<dbReference type="NCBIfam" id="TIGR00466">
    <property type="entry name" value="kdsB"/>
    <property type="match status" value="1"/>
</dbReference>
<evidence type="ECO:0000256" key="3">
    <source>
        <dbReference type="ARBA" id="ARBA00022695"/>
    </source>
</evidence>
<dbReference type="PANTHER" id="PTHR42866">
    <property type="entry name" value="3-DEOXY-MANNO-OCTULOSONATE CYTIDYLYLTRANSFERASE"/>
    <property type="match status" value="1"/>
</dbReference>
<evidence type="ECO:0000313" key="6">
    <source>
        <dbReference type="EMBL" id="HIU91680.1"/>
    </source>
</evidence>
<evidence type="ECO:0000256" key="4">
    <source>
        <dbReference type="ARBA" id="ARBA00022985"/>
    </source>
</evidence>
<dbReference type="EC" id="2.7.7.38" evidence="5"/>
<evidence type="ECO:0000256" key="5">
    <source>
        <dbReference type="HAMAP-Rule" id="MF_00057"/>
    </source>
</evidence>
<sequence length="242" mass="27336">MSKTAIIIPSRYASTRLHAKPLIEVEGKPIIQWVYEKASAVKQADEVIVATDHEEIYNCVKSFGGTVEMTRADHKCGSDRIAEVASRHPEMEYIVNLQGDEPMITPESIDSVITALKTGENADIATLLRIIEDKDEVENPNLVKCVIDNNNFALYFSRSKIPYERNFDEAVFYGHIGLYGYKREALFKMTSLPQTMLEKTESLEQLRALQSGMRIITSVVNFKPIGIDTKEDVEEFKKALSK</sequence>
<reference evidence="6" key="2">
    <citation type="journal article" date="2021" name="PeerJ">
        <title>Extensive microbial diversity within the chicken gut microbiome revealed by metagenomics and culture.</title>
        <authorList>
            <person name="Gilroy R."/>
            <person name="Ravi A."/>
            <person name="Getino M."/>
            <person name="Pursley I."/>
            <person name="Horton D.L."/>
            <person name="Alikhan N.F."/>
            <person name="Baker D."/>
            <person name="Gharbi K."/>
            <person name="Hall N."/>
            <person name="Watson M."/>
            <person name="Adriaenssens E.M."/>
            <person name="Foster-Nyarko E."/>
            <person name="Jarju S."/>
            <person name="Secka A."/>
            <person name="Antonio M."/>
            <person name="Oren A."/>
            <person name="Chaudhuri R.R."/>
            <person name="La Ragione R."/>
            <person name="Hildebrand F."/>
            <person name="Pallen M.J."/>
        </authorList>
    </citation>
    <scope>NUCLEOTIDE SEQUENCE</scope>
    <source>
        <strain evidence="6">CHK154-7741</strain>
    </source>
</reference>
<reference evidence="6" key="1">
    <citation type="submission" date="2020-10" db="EMBL/GenBank/DDBJ databases">
        <authorList>
            <person name="Gilroy R."/>
        </authorList>
    </citation>
    <scope>NUCLEOTIDE SEQUENCE</scope>
    <source>
        <strain evidence="6">CHK154-7741</strain>
    </source>
</reference>
<name>A0A9D1MYB9_9CLOT</name>
<evidence type="ECO:0000256" key="2">
    <source>
        <dbReference type="ARBA" id="ARBA00022679"/>
    </source>
</evidence>
<comment type="pathway">
    <text evidence="5">Nucleotide-sugar biosynthesis; CMP-3-deoxy-D-manno-octulosonate biosynthesis; CMP-3-deoxy-D-manno-octulosonate from 3-deoxy-D-manno-octulosonate and CTP: step 1/1.</text>
</comment>
<dbReference type="AlphaFoldDB" id="A0A9D1MYB9"/>
<dbReference type="GO" id="GO:0009103">
    <property type="term" value="P:lipopolysaccharide biosynthetic process"/>
    <property type="evidence" value="ECO:0007669"/>
    <property type="project" value="UniProtKB-UniRule"/>
</dbReference>
<dbReference type="GO" id="GO:0033468">
    <property type="term" value="P:CMP-keto-3-deoxy-D-manno-octulosonic acid biosynthetic process"/>
    <property type="evidence" value="ECO:0007669"/>
    <property type="project" value="UniProtKB-UniRule"/>
</dbReference>
<dbReference type="CDD" id="cd02517">
    <property type="entry name" value="CMP-KDO-Synthetase"/>
    <property type="match status" value="1"/>
</dbReference>
<dbReference type="EMBL" id="DVOD01000008">
    <property type="protein sequence ID" value="HIU91680.1"/>
    <property type="molecule type" value="Genomic_DNA"/>
</dbReference>
<dbReference type="InterPro" id="IPR004528">
    <property type="entry name" value="KdsB"/>
</dbReference>
<dbReference type="GO" id="GO:0005829">
    <property type="term" value="C:cytosol"/>
    <property type="evidence" value="ECO:0007669"/>
    <property type="project" value="TreeGrafter"/>
</dbReference>
<dbReference type="NCBIfam" id="NF003950">
    <property type="entry name" value="PRK05450.1-3"/>
    <property type="match status" value="1"/>
</dbReference>
<comment type="function">
    <text evidence="5">Activates KDO (a required 8-carbon sugar) for incorporation into bacterial lipopolysaccharide in Gram-negative bacteria.</text>
</comment>
<keyword evidence="5" id="KW-0963">Cytoplasm</keyword>
<comment type="catalytic activity">
    <reaction evidence="5">
        <text>3-deoxy-alpha-D-manno-oct-2-ulosonate + CTP = CMP-3-deoxy-beta-D-manno-octulosonate + diphosphate</text>
        <dbReference type="Rhea" id="RHEA:23448"/>
        <dbReference type="ChEBI" id="CHEBI:33019"/>
        <dbReference type="ChEBI" id="CHEBI:37563"/>
        <dbReference type="ChEBI" id="CHEBI:85986"/>
        <dbReference type="ChEBI" id="CHEBI:85987"/>
        <dbReference type="EC" id="2.7.7.38"/>
    </reaction>
</comment>
<dbReference type="InterPro" id="IPR003329">
    <property type="entry name" value="Cytidylyl_trans"/>
</dbReference>
<keyword evidence="3 5" id="KW-0548">Nucleotidyltransferase</keyword>
<proteinExistence type="inferred from homology"/>
<dbReference type="GO" id="GO:0008690">
    <property type="term" value="F:3-deoxy-manno-octulosonate cytidylyltransferase activity"/>
    <property type="evidence" value="ECO:0007669"/>
    <property type="project" value="UniProtKB-UniRule"/>
</dbReference>
<accession>A0A9D1MYB9</accession>
<keyword evidence="4 5" id="KW-0448">Lipopolysaccharide biosynthesis</keyword>
<organism evidence="6 7">
    <name type="scientific">Candidatus Limenecus avicola</name>
    <dbReference type="NCBI Taxonomy" id="2840847"/>
    <lineage>
        <taxon>Bacteria</taxon>
        <taxon>Bacillati</taxon>
        <taxon>Bacillota</taxon>
        <taxon>Clostridia</taxon>
        <taxon>Eubacteriales</taxon>
        <taxon>Clostridiaceae</taxon>
        <taxon>Clostridiaceae incertae sedis</taxon>
        <taxon>Candidatus Limenecus</taxon>
    </lineage>
</organism>
<dbReference type="HAMAP" id="MF_00057">
    <property type="entry name" value="KdsB"/>
    <property type="match status" value="1"/>
</dbReference>
<dbReference type="FunFam" id="3.90.550.10:FF:000011">
    <property type="entry name" value="3-deoxy-manno-octulosonate cytidylyltransferase"/>
    <property type="match status" value="1"/>
</dbReference>
<dbReference type="NCBIfam" id="NF003952">
    <property type="entry name" value="PRK05450.1-5"/>
    <property type="match status" value="1"/>
</dbReference>